<evidence type="ECO:0000256" key="1">
    <source>
        <dbReference type="SAM" id="SignalP"/>
    </source>
</evidence>
<accession>A0A0A9FW77</accession>
<proteinExistence type="predicted"/>
<evidence type="ECO:0000313" key="2">
    <source>
        <dbReference type="EMBL" id="JAE17080.1"/>
    </source>
</evidence>
<feature type="chain" id="PRO_5002047546" description="Secreted protein" evidence="1">
    <location>
        <begin position="22"/>
        <end position="64"/>
    </location>
</feature>
<keyword evidence="1" id="KW-0732">Signal</keyword>
<reference evidence="2" key="1">
    <citation type="submission" date="2014-09" db="EMBL/GenBank/DDBJ databases">
        <authorList>
            <person name="Magalhaes I.L.F."/>
            <person name="Oliveira U."/>
            <person name="Santos F.R."/>
            <person name="Vidigal T.H.D.A."/>
            <person name="Brescovit A.D."/>
            <person name="Santos A.J."/>
        </authorList>
    </citation>
    <scope>NUCLEOTIDE SEQUENCE</scope>
    <source>
        <tissue evidence="2">Shoot tissue taken approximately 20 cm above the soil surface</tissue>
    </source>
</reference>
<sequence length="64" mass="6999">MLTAQLELVLMMLLPRKPTGAAMAPNQIQESNHCVFAGASSCFTQGSDWCVSFGSMDALDYIHY</sequence>
<name>A0A0A9FW77_ARUDO</name>
<dbReference type="EMBL" id="GBRH01180816">
    <property type="protein sequence ID" value="JAE17080.1"/>
    <property type="molecule type" value="Transcribed_RNA"/>
</dbReference>
<reference evidence="2" key="2">
    <citation type="journal article" date="2015" name="Data Brief">
        <title>Shoot transcriptome of the giant reed, Arundo donax.</title>
        <authorList>
            <person name="Barrero R.A."/>
            <person name="Guerrero F.D."/>
            <person name="Moolhuijzen P."/>
            <person name="Goolsby J.A."/>
            <person name="Tidwell J."/>
            <person name="Bellgard S.E."/>
            <person name="Bellgard M.I."/>
        </authorList>
    </citation>
    <scope>NUCLEOTIDE SEQUENCE</scope>
    <source>
        <tissue evidence="2">Shoot tissue taken approximately 20 cm above the soil surface</tissue>
    </source>
</reference>
<dbReference type="AlphaFoldDB" id="A0A0A9FW77"/>
<evidence type="ECO:0008006" key="3">
    <source>
        <dbReference type="Google" id="ProtNLM"/>
    </source>
</evidence>
<organism evidence="2">
    <name type="scientific">Arundo donax</name>
    <name type="common">Giant reed</name>
    <name type="synonym">Donax arundinaceus</name>
    <dbReference type="NCBI Taxonomy" id="35708"/>
    <lineage>
        <taxon>Eukaryota</taxon>
        <taxon>Viridiplantae</taxon>
        <taxon>Streptophyta</taxon>
        <taxon>Embryophyta</taxon>
        <taxon>Tracheophyta</taxon>
        <taxon>Spermatophyta</taxon>
        <taxon>Magnoliopsida</taxon>
        <taxon>Liliopsida</taxon>
        <taxon>Poales</taxon>
        <taxon>Poaceae</taxon>
        <taxon>PACMAD clade</taxon>
        <taxon>Arundinoideae</taxon>
        <taxon>Arundineae</taxon>
        <taxon>Arundo</taxon>
    </lineage>
</organism>
<feature type="signal peptide" evidence="1">
    <location>
        <begin position="1"/>
        <end position="21"/>
    </location>
</feature>
<protein>
    <recommendedName>
        <fullName evidence="3">Secreted protein</fullName>
    </recommendedName>
</protein>